<dbReference type="AlphaFoldDB" id="A0A7J9IK05"/>
<evidence type="ECO:0000256" key="1">
    <source>
        <dbReference type="SAM" id="SignalP"/>
    </source>
</evidence>
<evidence type="ECO:0000313" key="2">
    <source>
        <dbReference type="EMBL" id="MBA0822442.1"/>
    </source>
</evidence>
<protein>
    <submittedName>
        <fullName evidence="2">Uncharacterized protein</fullName>
    </submittedName>
</protein>
<evidence type="ECO:0000313" key="3">
    <source>
        <dbReference type="Proteomes" id="UP000593575"/>
    </source>
</evidence>
<keyword evidence="1" id="KW-0732">Signal</keyword>
<organism evidence="2 3">
    <name type="scientific">Gossypium armourianum</name>
    <dbReference type="NCBI Taxonomy" id="34283"/>
    <lineage>
        <taxon>Eukaryota</taxon>
        <taxon>Viridiplantae</taxon>
        <taxon>Streptophyta</taxon>
        <taxon>Embryophyta</taxon>
        <taxon>Tracheophyta</taxon>
        <taxon>Spermatophyta</taxon>
        <taxon>Magnoliopsida</taxon>
        <taxon>eudicotyledons</taxon>
        <taxon>Gunneridae</taxon>
        <taxon>Pentapetalae</taxon>
        <taxon>rosids</taxon>
        <taxon>malvids</taxon>
        <taxon>Malvales</taxon>
        <taxon>Malvaceae</taxon>
        <taxon>Malvoideae</taxon>
        <taxon>Gossypium</taxon>
    </lineage>
</organism>
<proteinExistence type="predicted"/>
<reference evidence="2 3" key="1">
    <citation type="journal article" date="2019" name="Genome Biol. Evol.">
        <title>Insights into the evolution of the New World diploid cottons (Gossypium, subgenus Houzingenia) based on genome sequencing.</title>
        <authorList>
            <person name="Grover C.E."/>
            <person name="Arick M.A. 2nd"/>
            <person name="Thrash A."/>
            <person name="Conover J.L."/>
            <person name="Sanders W.S."/>
            <person name="Peterson D.G."/>
            <person name="Frelichowski J.E."/>
            <person name="Scheffler J.A."/>
            <person name="Scheffler B.E."/>
            <person name="Wendel J.F."/>
        </authorList>
    </citation>
    <scope>NUCLEOTIDE SEQUENCE [LARGE SCALE GENOMIC DNA]</scope>
    <source>
        <strain evidence="2">6</strain>
        <tissue evidence="2">Leaf</tissue>
    </source>
</reference>
<dbReference type="EMBL" id="JABFAE010000001">
    <property type="protein sequence ID" value="MBA0822442.1"/>
    <property type="molecule type" value="Genomic_DNA"/>
</dbReference>
<accession>A0A7J9IK05</accession>
<sequence>MGAACLWNRYVSNALAWRCWLVLRLSNSHKSWDFGQWRLRGIPW</sequence>
<feature type="chain" id="PRO_5029828922" evidence="1">
    <location>
        <begin position="17"/>
        <end position="44"/>
    </location>
</feature>
<keyword evidence="3" id="KW-1185">Reference proteome</keyword>
<feature type="signal peptide" evidence="1">
    <location>
        <begin position="1"/>
        <end position="16"/>
    </location>
</feature>
<feature type="non-terminal residue" evidence="2">
    <location>
        <position position="44"/>
    </location>
</feature>
<comment type="caution">
    <text evidence="2">The sequence shown here is derived from an EMBL/GenBank/DDBJ whole genome shotgun (WGS) entry which is preliminary data.</text>
</comment>
<dbReference type="Proteomes" id="UP000593575">
    <property type="component" value="Unassembled WGS sequence"/>
</dbReference>
<name>A0A7J9IK05_9ROSI</name>
<gene>
    <name evidence="2" type="ORF">Goarm_019245</name>
</gene>